<dbReference type="AlphaFoldDB" id="A0A161PLG3"/>
<dbReference type="InterPro" id="IPR050268">
    <property type="entry name" value="NADH-dep_flavin_reductase"/>
</dbReference>
<gene>
    <name evidence="4" type="ORF">AZF04_00025</name>
</gene>
<dbReference type="Pfam" id="PF01613">
    <property type="entry name" value="Flavin_Reduct"/>
    <property type="match status" value="1"/>
</dbReference>
<proteinExistence type="inferred from homology"/>
<name>A0A161PLG3_9BACI</name>
<dbReference type="Gene3D" id="2.30.110.10">
    <property type="entry name" value="Electron Transport, Fmn-binding Protein, Chain A"/>
    <property type="match status" value="1"/>
</dbReference>
<dbReference type="GO" id="GO:0010181">
    <property type="term" value="F:FMN binding"/>
    <property type="evidence" value="ECO:0007669"/>
    <property type="project" value="InterPro"/>
</dbReference>
<dbReference type="SMART" id="SM00903">
    <property type="entry name" value="Flavin_Reduct"/>
    <property type="match status" value="1"/>
</dbReference>
<dbReference type="Proteomes" id="UP000075806">
    <property type="component" value="Unassembled WGS sequence"/>
</dbReference>
<keyword evidence="5" id="KW-1185">Reference proteome</keyword>
<evidence type="ECO:0000313" key="5">
    <source>
        <dbReference type="Proteomes" id="UP000075806"/>
    </source>
</evidence>
<dbReference type="InterPro" id="IPR002563">
    <property type="entry name" value="Flavin_Rdtase-like_dom"/>
</dbReference>
<keyword evidence="2" id="KW-0560">Oxidoreductase</keyword>
<reference evidence="4" key="1">
    <citation type="submission" date="2016-02" db="EMBL/GenBank/DDBJ databases">
        <title>Genome sequence of Bacillus trypoxylicola KCTC 13244(T).</title>
        <authorList>
            <person name="Jeong H."/>
            <person name="Park S.-H."/>
            <person name="Choi S.-K."/>
        </authorList>
    </citation>
    <scope>NUCLEOTIDE SEQUENCE [LARGE SCALE GENOMIC DNA]</scope>
    <source>
        <strain evidence="4">KCTC 13244</strain>
    </source>
</reference>
<dbReference type="RefSeq" id="WP_061946991.1">
    <property type="nucleotide sequence ID" value="NZ_LTAO01000001.1"/>
</dbReference>
<sequence>MNQNQHVQLFKDVMGNYPTGVTVVTTVNEEQKPLGLTVNSFASVSIDPLLILWSIDKRVSSYDVFTNTDKFAVHILASDQGEICNLFASRVEDRFANCEWEMSKHDLPVIAKASAVLQCKTYKTVEAGDHMILIGEVIDIQDEKKEPLLYHKRTFGPIPNEFYQVKS</sequence>
<evidence type="ECO:0000256" key="2">
    <source>
        <dbReference type="ARBA" id="ARBA00023002"/>
    </source>
</evidence>
<accession>A0A161PLG3</accession>
<protein>
    <submittedName>
        <fullName evidence="4">Oxygenase</fullName>
    </submittedName>
</protein>
<comment type="similarity">
    <text evidence="1">Belongs to the non-flavoprotein flavin reductase family.</text>
</comment>
<evidence type="ECO:0000259" key="3">
    <source>
        <dbReference type="SMART" id="SM00903"/>
    </source>
</evidence>
<dbReference type="SUPFAM" id="SSF50475">
    <property type="entry name" value="FMN-binding split barrel"/>
    <property type="match status" value="1"/>
</dbReference>
<dbReference type="PANTHER" id="PTHR30466:SF11">
    <property type="entry name" value="FLAVIN-DEPENDENT MONOOXYGENASE, REDUCTASE SUBUNIT HSAB"/>
    <property type="match status" value="1"/>
</dbReference>
<comment type="caution">
    <text evidence="4">The sequence shown here is derived from an EMBL/GenBank/DDBJ whole genome shotgun (WGS) entry which is preliminary data.</text>
</comment>
<dbReference type="InterPro" id="IPR012349">
    <property type="entry name" value="Split_barrel_FMN-bd"/>
</dbReference>
<dbReference type="OrthoDB" id="9792858at2"/>
<evidence type="ECO:0000256" key="1">
    <source>
        <dbReference type="ARBA" id="ARBA00008898"/>
    </source>
</evidence>
<dbReference type="PANTHER" id="PTHR30466">
    <property type="entry name" value="FLAVIN REDUCTASE"/>
    <property type="match status" value="1"/>
</dbReference>
<dbReference type="EMBL" id="LTAO01000001">
    <property type="protein sequence ID" value="KYG34763.1"/>
    <property type="molecule type" value="Genomic_DNA"/>
</dbReference>
<feature type="domain" description="Flavin reductase like" evidence="3">
    <location>
        <begin position="14"/>
        <end position="157"/>
    </location>
</feature>
<dbReference type="GO" id="GO:0042602">
    <property type="term" value="F:riboflavin reductase (NADPH) activity"/>
    <property type="evidence" value="ECO:0007669"/>
    <property type="project" value="TreeGrafter"/>
</dbReference>
<evidence type="ECO:0000313" key="4">
    <source>
        <dbReference type="EMBL" id="KYG34763.1"/>
    </source>
</evidence>
<organism evidence="4 5">
    <name type="scientific">Alkalihalobacillus trypoxylicola</name>
    <dbReference type="NCBI Taxonomy" id="519424"/>
    <lineage>
        <taxon>Bacteria</taxon>
        <taxon>Bacillati</taxon>
        <taxon>Bacillota</taxon>
        <taxon>Bacilli</taxon>
        <taxon>Bacillales</taxon>
        <taxon>Bacillaceae</taxon>
        <taxon>Alkalihalobacillus</taxon>
    </lineage>
</organism>
<dbReference type="STRING" id="519424.AZF04_00025"/>